<comment type="subcellular location">
    <subcellularLocation>
        <location evidence="5">Cell inner membrane</location>
        <topology evidence="5">Single-pass membrane protein</topology>
        <orientation evidence="5">Periplasmic side</orientation>
    </subcellularLocation>
    <subcellularLocation>
        <location evidence="1">Membrane</location>
        <topology evidence="1">Single-pass membrane protein</topology>
    </subcellularLocation>
</comment>
<evidence type="ECO:0000313" key="8">
    <source>
        <dbReference type="Proteomes" id="UP001152485"/>
    </source>
</evidence>
<feature type="transmembrane region" description="Helical" evidence="5">
    <location>
        <begin position="84"/>
        <end position="106"/>
    </location>
</feature>
<keyword evidence="5" id="KW-0997">Cell inner membrane</keyword>
<dbReference type="PANTHER" id="PTHR34978:SF3">
    <property type="entry name" value="SLR0241 PROTEIN"/>
    <property type="match status" value="1"/>
</dbReference>
<dbReference type="NCBIfam" id="TIGR01352">
    <property type="entry name" value="tonB_Cterm"/>
    <property type="match status" value="1"/>
</dbReference>
<dbReference type="Gene3D" id="3.30.2420.10">
    <property type="entry name" value="TonB"/>
    <property type="match status" value="1"/>
</dbReference>
<feature type="transmembrane region" description="Helical" evidence="5">
    <location>
        <begin position="12"/>
        <end position="28"/>
    </location>
</feature>
<gene>
    <name evidence="7" type="ORF">PSECIP111951_03724</name>
</gene>
<dbReference type="Proteomes" id="UP001152485">
    <property type="component" value="Unassembled WGS sequence"/>
</dbReference>
<dbReference type="EMBL" id="CAMAPD010000024">
    <property type="protein sequence ID" value="CAH9067181.1"/>
    <property type="molecule type" value="Genomic_DNA"/>
</dbReference>
<evidence type="ECO:0000256" key="2">
    <source>
        <dbReference type="ARBA" id="ARBA00022692"/>
    </source>
</evidence>
<feature type="transmembrane region" description="Helical" evidence="5">
    <location>
        <begin position="180"/>
        <end position="202"/>
    </location>
</feature>
<dbReference type="PROSITE" id="PS52015">
    <property type="entry name" value="TONB_CTD"/>
    <property type="match status" value="1"/>
</dbReference>
<dbReference type="Pfam" id="PF03544">
    <property type="entry name" value="TonB_C"/>
    <property type="match status" value="1"/>
</dbReference>
<dbReference type="CDD" id="cd07341">
    <property type="entry name" value="M56_BlaR1_MecR1_like"/>
    <property type="match status" value="1"/>
</dbReference>
<dbReference type="Pfam" id="PF05569">
    <property type="entry name" value="Peptidase_M56"/>
    <property type="match status" value="1"/>
</dbReference>
<dbReference type="InterPro" id="IPR006260">
    <property type="entry name" value="TonB/TolA_C"/>
</dbReference>
<comment type="similarity">
    <text evidence="5">Belongs to the TonB family.</text>
</comment>
<feature type="transmembrane region" description="Helical" evidence="5">
    <location>
        <begin position="40"/>
        <end position="57"/>
    </location>
</feature>
<comment type="caution">
    <text evidence="7">The sequence shown here is derived from an EMBL/GenBank/DDBJ whole genome shotgun (WGS) entry which is preliminary data.</text>
</comment>
<keyword evidence="5" id="KW-0813">Transport</keyword>
<organism evidence="7 8">
    <name type="scientific">Pseudoalteromonas holothuriae</name>
    <dbReference type="NCBI Taxonomy" id="2963714"/>
    <lineage>
        <taxon>Bacteria</taxon>
        <taxon>Pseudomonadati</taxon>
        <taxon>Pseudomonadota</taxon>
        <taxon>Gammaproteobacteria</taxon>
        <taxon>Alteromonadales</taxon>
        <taxon>Pseudoalteromonadaceae</taxon>
        <taxon>Pseudoalteromonas</taxon>
    </lineage>
</organism>
<reference evidence="7 8" key="1">
    <citation type="submission" date="2022-07" db="EMBL/GenBank/DDBJ databases">
        <authorList>
            <person name="Criscuolo A."/>
        </authorList>
    </citation>
    <scope>NUCLEOTIDE SEQUENCE [LARGE SCALE GENOMIC DNA]</scope>
    <source>
        <strain evidence="8">CIP 111951</strain>
    </source>
</reference>
<name>A0ABN8UQV9_9GAMM</name>
<keyword evidence="5" id="KW-0735">Signal-anchor</keyword>
<keyword evidence="5" id="KW-1003">Cell membrane</keyword>
<dbReference type="SUPFAM" id="SSF74653">
    <property type="entry name" value="TolA/TonB C-terminal domain"/>
    <property type="match status" value="1"/>
</dbReference>
<comment type="function">
    <text evidence="5">Interacts with outer membrane receptor proteins that carry out high-affinity binding and energy dependent uptake into the periplasmic space of specific substrates. It could act to transduce energy from the cytoplasmic membrane to specific energy-requiring processes in the outer membrane, resulting in the release into the periplasm of ligands bound by these outer membrane proteins.</text>
</comment>
<sequence length="405" mass="46200">MLYLYAEWLLNFNTQIVISAIMVTLMLLQKYATTWLSARLVYALWWMVPLSVIALCLPNELKPITSQAISYFKVTPQTSQVSGFWQLNATLLYLIVTISLLMFVFWQHYKFVKTLNLEPTGDLNYKSPIFVSAKLSTPMAVGLWQPCIVLPKDYQKQFAPDTLKLLLEHEHTHIQRYDNLANMALLLLCISCWFNPLLWLGYQSFRRTQELACDETVLQQKTTHQQLMYAKALVHCAKNNRNSALAYSFYGDKSTMKQRLTHLQNLKNTSLGAKCLVIALACCSLSAMALSKPNEIQANKQVNEPHPIMRIEPLYPIEAANAGISGYVTLQFTIDERGHTNNIEVIDAQPNAVFEKSAINALRQWQYSGATHTSERHIVQLDYALSPQSKADKKKVKHERISVSH</sequence>
<protein>
    <recommendedName>
        <fullName evidence="5">Protein TonB</fullName>
    </recommendedName>
</protein>
<keyword evidence="5" id="KW-0653">Protein transport</keyword>
<evidence type="ECO:0000313" key="7">
    <source>
        <dbReference type="EMBL" id="CAH9067181.1"/>
    </source>
</evidence>
<keyword evidence="4 5" id="KW-0472">Membrane</keyword>
<evidence type="ECO:0000259" key="6">
    <source>
        <dbReference type="PROSITE" id="PS52015"/>
    </source>
</evidence>
<evidence type="ECO:0000256" key="3">
    <source>
        <dbReference type="ARBA" id="ARBA00022989"/>
    </source>
</evidence>
<dbReference type="PANTHER" id="PTHR34978">
    <property type="entry name" value="POSSIBLE SENSOR-TRANSDUCER PROTEIN BLAR"/>
    <property type="match status" value="1"/>
</dbReference>
<proteinExistence type="inferred from homology"/>
<keyword evidence="3 5" id="KW-1133">Transmembrane helix</keyword>
<dbReference type="PRINTS" id="PR01374">
    <property type="entry name" value="TONBPROTEIN"/>
</dbReference>
<keyword evidence="2 5" id="KW-0812">Transmembrane</keyword>
<comment type="caution">
    <text evidence="5">Lacks conserved residue(s) required for the propagation of feature annotation.</text>
</comment>
<evidence type="ECO:0000256" key="1">
    <source>
        <dbReference type="ARBA" id="ARBA00004167"/>
    </source>
</evidence>
<evidence type="ECO:0000256" key="5">
    <source>
        <dbReference type="RuleBase" id="RU362123"/>
    </source>
</evidence>
<dbReference type="InterPro" id="IPR052173">
    <property type="entry name" value="Beta-lactam_resp_regulator"/>
</dbReference>
<accession>A0ABN8UQV9</accession>
<dbReference type="RefSeq" id="WP_261595052.1">
    <property type="nucleotide sequence ID" value="NZ_CAMAPD010000024.1"/>
</dbReference>
<dbReference type="InterPro" id="IPR037682">
    <property type="entry name" value="TonB_C"/>
</dbReference>
<evidence type="ECO:0000256" key="4">
    <source>
        <dbReference type="ARBA" id="ARBA00023136"/>
    </source>
</evidence>
<dbReference type="InterPro" id="IPR003538">
    <property type="entry name" value="TonB"/>
</dbReference>
<feature type="domain" description="TonB C-terminal" evidence="6">
    <location>
        <begin position="300"/>
        <end position="392"/>
    </location>
</feature>
<dbReference type="InterPro" id="IPR008756">
    <property type="entry name" value="Peptidase_M56"/>
</dbReference>